<keyword evidence="7" id="KW-0378">Hydrolase</keyword>
<dbReference type="AlphaFoldDB" id="A0A4R0N1E9"/>
<dbReference type="Gene3D" id="3.90.230.10">
    <property type="entry name" value="Creatinase/methionine aminopeptidase superfamily"/>
    <property type="match status" value="1"/>
</dbReference>
<keyword evidence="6 10" id="KW-0479">Metal-binding</keyword>
<evidence type="ECO:0000259" key="11">
    <source>
        <dbReference type="SMART" id="SM01011"/>
    </source>
</evidence>
<evidence type="ECO:0000256" key="9">
    <source>
        <dbReference type="ARBA" id="ARBA00023211"/>
    </source>
</evidence>
<dbReference type="Pfam" id="PF05195">
    <property type="entry name" value="AMP_N"/>
    <property type="match status" value="1"/>
</dbReference>
<evidence type="ECO:0000256" key="5">
    <source>
        <dbReference type="ARBA" id="ARBA00022670"/>
    </source>
</evidence>
<dbReference type="InterPro" id="IPR036005">
    <property type="entry name" value="Creatinase/aminopeptidase-like"/>
</dbReference>
<dbReference type="SMART" id="SM01011">
    <property type="entry name" value="AMP_N"/>
    <property type="match status" value="1"/>
</dbReference>
<keyword evidence="12" id="KW-0031">Aminopeptidase</keyword>
<keyword evidence="9" id="KW-0464">Manganese</keyword>
<dbReference type="SUPFAM" id="SSF55920">
    <property type="entry name" value="Creatinase/aminopeptidase"/>
    <property type="match status" value="1"/>
</dbReference>
<dbReference type="PANTHER" id="PTHR43226:SF4">
    <property type="entry name" value="XAA-PRO AMINOPEPTIDASE 3"/>
    <property type="match status" value="1"/>
</dbReference>
<keyword evidence="5" id="KW-0645">Protease</keyword>
<feature type="domain" description="Aminopeptidase P N-terminal" evidence="11">
    <location>
        <begin position="6"/>
        <end position="142"/>
    </location>
</feature>
<dbReference type="Gene3D" id="3.40.350.10">
    <property type="entry name" value="Creatinase/prolidase N-terminal domain"/>
    <property type="match status" value="1"/>
</dbReference>
<dbReference type="SUPFAM" id="SSF53092">
    <property type="entry name" value="Creatinase/prolidase N-terminal domain"/>
    <property type="match status" value="1"/>
</dbReference>
<evidence type="ECO:0000313" key="13">
    <source>
        <dbReference type="Proteomes" id="UP000292884"/>
    </source>
</evidence>
<evidence type="ECO:0000256" key="6">
    <source>
        <dbReference type="ARBA" id="ARBA00022723"/>
    </source>
</evidence>
<dbReference type="InterPro" id="IPR007865">
    <property type="entry name" value="Aminopep_P_N"/>
</dbReference>
<gene>
    <name evidence="12" type="ORF">EZ428_01805</name>
</gene>
<evidence type="ECO:0000256" key="8">
    <source>
        <dbReference type="ARBA" id="ARBA00023049"/>
    </source>
</evidence>
<dbReference type="OrthoDB" id="9806388at2"/>
<protein>
    <recommendedName>
        <fullName evidence="4">Xaa-Pro aminopeptidase</fullName>
        <ecNumber evidence="4">3.4.11.9</ecNumber>
    </recommendedName>
</protein>
<evidence type="ECO:0000256" key="3">
    <source>
        <dbReference type="ARBA" id="ARBA00008766"/>
    </source>
</evidence>
<dbReference type="InterPro" id="IPR000994">
    <property type="entry name" value="Pept_M24"/>
</dbReference>
<dbReference type="EC" id="3.4.11.9" evidence="4"/>
<evidence type="ECO:0000256" key="10">
    <source>
        <dbReference type="RuleBase" id="RU000590"/>
    </source>
</evidence>
<proteinExistence type="inferred from homology"/>
<comment type="catalytic activity">
    <reaction evidence="1">
        <text>Release of any N-terminal amino acid, including proline, that is linked to proline, even from a dipeptide or tripeptide.</text>
        <dbReference type="EC" id="3.4.11.9"/>
    </reaction>
</comment>
<evidence type="ECO:0000256" key="7">
    <source>
        <dbReference type="ARBA" id="ARBA00022801"/>
    </source>
</evidence>
<evidence type="ECO:0000313" key="12">
    <source>
        <dbReference type="EMBL" id="TCC93530.1"/>
    </source>
</evidence>
<evidence type="ECO:0000256" key="2">
    <source>
        <dbReference type="ARBA" id="ARBA00001936"/>
    </source>
</evidence>
<keyword evidence="13" id="KW-1185">Reference proteome</keyword>
<reference evidence="12 13" key="1">
    <citation type="submission" date="2019-02" db="EMBL/GenBank/DDBJ databases">
        <title>Pedobacter sp. RP-1-13 sp. nov., isolated from Arctic soil.</title>
        <authorList>
            <person name="Dahal R.H."/>
        </authorList>
    </citation>
    <scope>NUCLEOTIDE SEQUENCE [LARGE SCALE GENOMIC DNA]</scope>
    <source>
        <strain evidence="12 13">RP-1-13</strain>
    </source>
</reference>
<dbReference type="GO" id="GO:0006508">
    <property type="term" value="P:proteolysis"/>
    <property type="evidence" value="ECO:0007669"/>
    <property type="project" value="UniProtKB-KW"/>
</dbReference>
<dbReference type="CDD" id="cd01087">
    <property type="entry name" value="Prolidase"/>
    <property type="match status" value="1"/>
</dbReference>
<organism evidence="12 13">
    <name type="scientific">Pedobacter frigiditerrae</name>
    <dbReference type="NCBI Taxonomy" id="2530452"/>
    <lineage>
        <taxon>Bacteria</taxon>
        <taxon>Pseudomonadati</taxon>
        <taxon>Bacteroidota</taxon>
        <taxon>Sphingobacteriia</taxon>
        <taxon>Sphingobacteriales</taxon>
        <taxon>Sphingobacteriaceae</taxon>
        <taxon>Pedobacter</taxon>
    </lineage>
</organism>
<dbReference type="InterPro" id="IPR001131">
    <property type="entry name" value="Peptidase_M24B_aminopep-P_CS"/>
</dbReference>
<dbReference type="Proteomes" id="UP000292884">
    <property type="component" value="Unassembled WGS sequence"/>
</dbReference>
<dbReference type="PANTHER" id="PTHR43226">
    <property type="entry name" value="XAA-PRO AMINOPEPTIDASE 3"/>
    <property type="match status" value="1"/>
</dbReference>
<dbReference type="InterPro" id="IPR029149">
    <property type="entry name" value="Creatin/AminoP/Spt16_N"/>
</dbReference>
<keyword evidence="8" id="KW-0482">Metalloprotease</keyword>
<name>A0A4R0N1E9_9SPHI</name>
<dbReference type="GO" id="GO:0030145">
    <property type="term" value="F:manganese ion binding"/>
    <property type="evidence" value="ECO:0007669"/>
    <property type="project" value="InterPro"/>
</dbReference>
<dbReference type="InterPro" id="IPR052433">
    <property type="entry name" value="X-Pro_dipept-like"/>
</dbReference>
<comment type="caution">
    <text evidence="12">The sequence shown here is derived from an EMBL/GenBank/DDBJ whole genome shotgun (WGS) entry which is preliminary data.</text>
</comment>
<evidence type="ECO:0000256" key="4">
    <source>
        <dbReference type="ARBA" id="ARBA00012574"/>
    </source>
</evidence>
<dbReference type="GO" id="GO:0070006">
    <property type="term" value="F:metalloaminopeptidase activity"/>
    <property type="evidence" value="ECO:0007669"/>
    <property type="project" value="InterPro"/>
</dbReference>
<comment type="similarity">
    <text evidence="3 10">Belongs to the peptidase M24B family.</text>
</comment>
<evidence type="ECO:0000256" key="1">
    <source>
        <dbReference type="ARBA" id="ARBA00001424"/>
    </source>
</evidence>
<dbReference type="RefSeq" id="WP_131551398.1">
    <property type="nucleotide sequence ID" value="NZ_SJSK01000001.1"/>
</dbReference>
<dbReference type="Pfam" id="PF00557">
    <property type="entry name" value="Peptidase_M24"/>
    <property type="match status" value="1"/>
</dbReference>
<dbReference type="PROSITE" id="PS00491">
    <property type="entry name" value="PROLINE_PEPTIDASE"/>
    <property type="match status" value="1"/>
</dbReference>
<sequence length="429" mass="49731">MKYKQINNSLFIKNRENLKHLLTPQSVAIFHSNDEFPRSGDQNFLFKQNPDLFYLTGIDQEQSILLLFPDCPNPLYKEVLFLRQTNDYIKVWEGHKYTKEQAQQTSGITNIYWLEDFDNILHSIIHYADHIFLNTNENDRYAHTVPYRDIRLITELKNKYPLHKYERVAPLMRQLRAIKSDVEVSLTQKACDITKDAFNRVLRFMKPGVMEYEIEAEIIHEFIKQAATGHGYNPIIASGNNANILHYTDNNQQCNDGDLILLDFGAEYANYNADMTRTIPVNGKFTPRQRDVYNSVLHVLNESKKLMVAGAIWNTYHEQVGEIMTEQLIKLKLISPTDVKNQNPSYPAYKKYFMHGTSHHLGIDVHDFAGRYTPFAEGNILTCEPGIYIPEEGFAVRLENDILITKDGNYDLMDNIPIIAEEIEEIMNA</sequence>
<comment type="cofactor">
    <cofactor evidence="2">
        <name>Mn(2+)</name>
        <dbReference type="ChEBI" id="CHEBI:29035"/>
    </cofactor>
</comment>
<dbReference type="EMBL" id="SJSK01000001">
    <property type="protein sequence ID" value="TCC93530.1"/>
    <property type="molecule type" value="Genomic_DNA"/>
</dbReference>
<accession>A0A4R0N1E9</accession>